<dbReference type="PROSITE" id="PS00674">
    <property type="entry name" value="AAA"/>
    <property type="match status" value="1"/>
</dbReference>
<dbReference type="AlphaFoldDB" id="A0A7M2X2Y0"/>
<comment type="similarity">
    <text evidence="1 4">Belongs to the AAA ATPase family.</text>
</comment>
<dbReference type="InterPro" id="IPR050221">
    <property type="entry name" value="26S_Proteasome_ATPase"/>
</dbReference>
<dbReference type="GO" id="GO:0016887">
    <property type="term" value="F:ATP hydrolysis activity"/>
    <property type="evidence" value="ECO:0007669"/>
    <property type="project" value="InterPro"/>
</dbReference>
<feature type="domain" description="AAA+ ATPase" evidence="5">
    <location>
        <begin position="59"/>
        <end position="191"/>
    </location>
</feature>
<dbReference type="SUPFAM" id="SSF52540">
    <property type="entry name" value="P-loop containing nucleoside triphosphate hydrolases"/>
    <property type="match status" value="1"/>
</dbReference>
<dbReference type="InterPro" id="IPR003593">
    <property type="entry name" value="AAA+_ATPase"/>
</dbReference>
<dbReference type="InterPro" id="IPR003960">
    <property type="entry name" value="ATPase_AAA_CS"/>
</dbReference>
<dbReference type="Proteomes" id="UP000593765">
    <property type="component" value="Chromosome"/>
</dbReference>
<name>A0A7M2X2Y0_9BACT</name>
<dbReference type="SMART" id="SM00382">
    <property type="entry name" value="AAA"/>
    <property type="match status" value="1"/>
</dbReference>
<evidence type="ECO:0000259" key="5">
    <source>
        <dbReference type="SMART" id="SM00382"/>
    </source>
</evidence>
<evidence type="ECO:0000313" key="7">
    <source>
        <dbReference type="Proteomes" id="UP000593765"/>
    </source>
</evidence>
<accession>A0A7M2X2Y0</accession>
<evidence type="ECO:0000256" key="4">
    <source>
        <dbReference type="RuleBase" id="RU003651"/>
    </source>
</evidence>
<dbReference type="GO" id="GO:0005524">
    <property type="term" value="F:ATP binding"/>
    <property type="evidence" value="ECO:0007669"/>
    <property type="project" value="UniProtKB-KW"/>
</dbReference>
<evidence type="ECO:0000256" key="2">
    <source>
        <dbReference type="ARBA" id="ARBA00022741"/>
    </source>
</evidence>
<evidence type="ECO:0000256" key="1">
    <source>
        <dbReference type="ARBA" id="ARBA00006914"/>
    </source>
</evidence>
<keyword evidence="7" id="KW-1185">Reference proteome</keyword>
<dbReference type="PANTHER" id="PTHR23073">
    <property type="entry name" value="26S PROTEASOME REGULATORY SUBUNIT"/>
    <property type="match status" value="1"/>
</dbReference>
<evidence type="ECO:0000313" key="6">
    <source>
        <dbReference type="EMBL" id="QOV91979.1"/>
    </source>
</evidence>
<dbReference type="EMBL" id="CP063458">
    <property type="protein sequence ID" value="QOV91979.1"/>
    <property type="molecule type" value="Genomic_DNA"/>
</dbReference>
<gene>
    <name evidence="6" type="ORF">IPV69_11735</name>
</gene>
<dbReference type="Pfam" id="PF00004">
    <property type="entry name" value="AAA"/>
    <property type="match status" value="1"/>
</dbReference>
<dbReference type="InterPro" id="IPR027417">
    <property type="entry name" value="P-loop_NTPase"/>
</dbReference>
<keyword evidence="3 4" id="KW-0067">ATP-binding</keyword>
<dbReference type="InterPro" id="IPR003959">
    <property type="entry name" value="ATPase_AAA_core"/>
</dbReference>
<dbReference type="CDD" id="cd19481">
    <property type="entry name" value="RecA-like_protease"/>
    <property type="match status" value="1"/>
</dbReference>
<protein>
    <submittedName>
        <fullName evidence="6">AAA family ATPase</fullName>
    </submittedName>
</protein>
<organism evidence="6 7">
    <name type="scientific">Humisphaera borealis</name>
    <dbReference type="NCBI Taxonomy" id="2807512"/>
    <lineage>
        <taxon>Bacteria</taxon>
        <taxon>Pseudomonadati</taxon>
        <taxon>Planctomycetota</taxon>
        <taxon>Phycisphaerae</taxon>
        <taxon>Tepidisphaerales</taxon>
        <taxon>Tepidisphaeraceae</taxon>
        <taxon>Humisphaera</taxon>
    </lineage>
</organism>
<dbReference type="RefSeq" id="WP_206295301.1">
    <property type="nucleotide sequence ID" value="NZ_CP063458.1"/>
</dbReference>
<dbReference type="KEGG" id="hbs:IPV69_11735"/>
<evidence type="ECO:0000256" key="3">
    <source>
        <dbReference type="ARBA" id="ARBA00022840"/>
    </source>
</evidence>
<reference evidence="6 7" key="1">
    <citation type="submission" date="2020-10" db="EMBL/GenBank/DDBJ databases">
        <title>Wide distribution of Phycisphaera-like planctomycetes from WD2101 soil group in peatlands and genome analysis of the first cultivated representative.</title>
        <authorList>
            <person name="Dedysh S.N."/>
            <person name="Beletsky A.V."/>
            <person name="Ivanova A."/>
            <person name="Kulichevskaya I.S."/>
            <person name="Suzina N.E."/>
            <person name="Philippov D.A."/>
            <person name="Rakitin A.L."/>
            <person name="Mardanov A.V."/>
            <person name="Ravin N.V."/>
        </authorList>
    </citation>
    <scope>NUCLEOTIDE SEQUENCE [LARGE SCALE GENOMIC DNA]</scope>
    <source>
        <strain evidence="6 7">M1803</strain>
    </source>
</reference>
<keyword evidence="2 4" id="KW-0547">Nucleotide-binding</keyword>
<sequence length="258" mass="27900">MKVGPQIKNLKASRGAAGVVVPDWVDQIRPPRSEALVYPKSLQDSVDDVGRMLSLPAPTAPRVLLFGPPGVGKTATLRNWAFGSTRPFWWVRADRLITSFLGGTVSNLTHLFRAAREVGAVLVFDDLDAYARRRDDPREGGESRRTVVGLLSALDETAGSVAVVAATNLPESVDPAALRRFQHMLAFRPLGVDHTKLLVRQASGVKRVSPELVRLARKMSPAEVVDALQHGLKVADTAAAARSLRARADAMSMIGKSR</sequence>
<proteinExistence type="inferred from homology"/>
<dbReference type="Gene3D" id="3.40.50.300">
    <property type="entry name" value="P-loop containing nucleotide triphosphate hydrolases"/>
    <property type="match status" value="1"/>
</dbReference>